<dbReference type="GO" id="GO:0005737">
    <property type="term" value="C:cytoplasm"/>
    <property type="evidence" value="ECO:0007669"/>
    <property type="project" value="TreeGrafter"/>
</dbReference>
<dbReference type="InParanoid" id="A0A200QVD9"/>
<keyword evidence="6" id="KW-1185">Reference proteome</keyword>
<evidence type="ECO:0000313" key="6">
    <source>
        <dbReference type="Proteomes" id="UP000195402"/>
    </source>
</evidence>
<protein>
    <submittedName>
        <fullName evidence="5">GH3 auxin-responsive promoter</fullName>
    </submittedName>
</protein>
<dbReference type="Pfam" id="PF03321">
    <property type="entry name" value="GH3"/>
    <property type="match status" value="1"/>
</dbReference>
<dbReference type="GO" id="GO:0016881">
    <property type="term" value="F:acid-amino acid ligase activity"/>
    <property type="evidence" value="ECO:0007669"/>
    <property type="project" value="TreeGrafter"/>
</dbReference>
<name>A0A200QVD9_MACCD</name>
<feature type="domain" description="GH3 middle" evidence="3">
    <location>
        <begin position="358"/>
        <end position="448"/>
    </location>
</feature>
<organism evidence="5 6">
    <name type="scientific">Macleaya cordata</name>
    <name type="common">Five-seeded plume-poppy</name>
    <name type="synonym">Bocconia cordata</name>
    <dbReference type="NCBI Taxonomy" id="56857"/>
    <lineage>
        <taxon>Eukaryota</taxon>
        <taxon>Viridiplantae</taxon>
        <taxon>Streptophyta</taxon>
        <taxon>Embryophyta</taxon>
        <taxon>Tracheophyta</taxon>
        <taxon>Spermatophyta</taxon>
        <taxon>Magnoliopsida</taxon>
        <taxon>Ranunculales</taxon>
        <taxon>Papaveraceae</taxon>
        <taxon>Papaveroideae</taxon>
        <taxon>Macleaya</taxon>
    </lineage>
</organism>
<dbReference type="PANTHER" id="PTHR31901">
    <property type="entry name" value="GH3 DOMAIN-CONTAINING PROTEIN"/>
    <property type="match status" value="1"/>
</dbReference>
<dbReference type="InterPro" id="IPR055377">
    <property type="entry name" value="GH3_M"/>
</dbReference>
<reference evidence="5 6" key="1">
    <citation type="journal article" date="2017" name="Mol. Plant">
        <title>The Genome of Medicinal Plant Macleaya cordata Provides New Insights into Benzylisoquinoline Alkaloids Metabolism.</title>
        <authorList>
            <person name="Liu X."/>
            <person name="Liu Y."/>
            <person name="Huang P."/>
            <person name="Ma Y."/>
            <person name="Qing Z."/>
            <person name="Tang Q."/>
            <person name="Cao H."/>
            <person name="Cheng P."/>
            <person name="Zheng Y."/>
            <person name="Yuan Z."/>
            <person name="Zhou Y."/>
            <person name="Liu J."/>
            <person name="Tang Z."/>
            <person name="Zhuo Y."/>
            <person name="Zhang Y."/>
            <person name="Yu L."/>
            <person name="Huang J."/>
            <person name="Yang P."/>
            <person name="Peng Q."/>
            <person name="Zhang J."/>
            <person name="Jiang W."/>
            <person name="Zhang Z."/>
            <person name="Lin K."/>
            <person name="Ro D.K."/>
            <person name="Chen X."/>
            <person name="Xiong X."/>
            <person name="Shang Y."/>
            <person name="Huang S."/>
            <person name="Zeng J."/>
        </authorList>
    </citation>
    <scope>NUCLEOTIDE SEQUENCE [LARGE SCALE GENOMIC DNA]</scope>
    <source>
        <strain evidence="6">cv. BLH2017</strain>
        <tissue evidence="5">Root</tissue>
    </source>
</reference>
<evidence type="ECO:0000259" key="4">
    <source>
        <dbReference type="Pfam" id="PF23572"/>
    </source>
</evidence>
<gene>
    <name evidence="5" type="ORF">BVC80_1367g50</name>
</gene>
<comment type="caution">
    <text evidence="5">The sequence shown here is derived from an EMBL/GenBank/DDBJ whole genome shotgun (WGS) entry which is preliminary data.</text>
</comment>
<evidence type="ECO:0000259" key="3">
    <source>
        <dbReference type="Pfam" id="PF23571"/>
    </source>
</evidence>
<dbReference type="InterPro" id="IPR004993">
    <property type="entry name" value="GH3"/>
</dbReference>
<evidence type="ECO:0000313" key="5">
    <source>
        <dbReference type="EMBL" id="OVA14438.1"/>
    </source>
</evidence>
<dbReference type="AlphaFoldDB" id="A0A200QVD9"/>
<evidence type="ECO:0000256" key="2">
    <source>
        <dbReference type="ARBA" id="ARBA00022598"/>
    </source>
</evidence>
<accession>A0A200QVD9</accession>
<dbReference type="OrthoDB" id="10004661at2759"/>
<dbReference type="Proteomes" id="UP000195402">
    <property type="component" value="Unassembled WGS sequence"/>
</dbReference>
<evidence type="ECO:0000256" key="1">
    <source>
        <dbReference type="ARBA" id="ARBA00008068"/>
    </source>
</evidence>
<sequence>MNDHTDVHENNSGIIEKHKKALQFIEDVTTNADEVQKRVLSEILSRSAHVEYLQRHGLDGHTDRETFKKVMPVITYEDLKPDINRIANGDTTPILCGQPITEFITSSGTSGGEKKLIPRVEGELERGWVIDSLVMPIVNQYVPGLDKGKGMYFRFIKPKAKTPGGLAARTFVTAHYKSSHFKERAYDPYNNYTSPDETLLCEDSYQSMYSQLLCGLYQNNQVLRVGASFAFGFIRAIDFLQKHWTLLCKDIRTGTIDIQIIDPSVRESVLKILNEPNPELADLIETECSRDSWKGIITRLWPNTKYIDTVVTGSMSQYIPALDYYSNGLPIISLYYASSECFSGVNLDPLCKPIEVSYTLIPTMAYFEFLPVIDQRSDGVTANSISVTDSLNQEQPHQELVDLVDVKLGQDYELVVTTYTGLYRYRVGDVLRVAGFKNNAPQFNFKCRKGVVLSIDVDKTDEVELQNAVENSIKHLIQFDASLEEYTSYADISTNPGHYVLYWELRHEAGALTSIPPSVFEECCLTIEESLNSVYRRARVLEKTIGPLEIKIVETGTFNKLMDFAISRGASVGQYKTPRCVTFAPMLELLNSRVLRNLFSPKCPKWSHSHK</sequence>
<dbReference type="Pfam" id="PF23571">
    <property type="entry name" value="GH3_M"/>
    <property type="match status" value="1"/>
</dbReference>
<proteinExistence type="inferred from homology"/>
<comment type="similarity">
    <text evidence="1">Belongs to the IAA-amido conjugating enzyme family.</text>
</comment>
<dbReference type="InterPro" id="IPR055378">
    <property type="entry name" value="GH3_C"/>
</dbReference>
<dbReference type="EMBL" id="MVGT01001044">
    <property type="protein sequence ID" value="OVA14438.1"/>
    <property type="molecule type" value="Genomic_DNA"/>
</dbReference>
<feature type="domain" description="GH3 C-terminal" evidence="4">
    <location>
        <begin position="464"/>
        <end position="583"/>
    </location>
</feature>
<keyword evidence="2" id="KW-0436">Ligase</keyword>
<dbReference type="PANTHER" id="PTHR31901:SF9">
    <property type="entry name" value="GH3 DOMAIN-CONTAINING PROTEIN"/>
    <property type="match status" value="1"/>
</dbReference>
<dbReference type="Pfam" id="PF23572">
    <property type="entry name" value="GH3_C"/>
    <property type="match status" value="1"/>
</dbReference>